<feature type="domain" description="Reverse transcriptase" evidence="1">
    <location>
        <begin position="459"/>
        <end position="667"/>
    </location>
</feature>
<dbReference type="CDD" id="cd09076">
    <property type="entry name" value="L1-EN"/>
    <property type="match status" value="1"/>
</dbReference>
<name>A0A238FR07_9BASI</name>
<reference evidence="4" key="1">
    <citation type="submission" date="2016-09" db="EMBL/GenBank/DDBJ databases">
        <authorList>
            <person name="Jeantristanb JTB J.-T."/>
            <person name="Ricardo R."/>
        </authorList>
    </citation>
    <scope>NUCLEOTIDE SEQUENCE [LARGE SCALE GENOMIC DNA]</scope>
</reference>
<evidence type="ECO:0000259" key="1">
    <source>
        <dbReference type="Pfam" id="PF00078"/>
    </source>
</evidence>
<proteinExistence type="predicted"/>
<dbReference type="InterPro" id="IPR005135">
    <property type="entry name" value="Endo/exonuclease/phosphatase"/>
</dbReference>
<feature type="domain" description="Endonuclease/exonuclease/phosphatase" evidence="2">
    <location>
        <begin position="8"/>
        <end position="213"/>
    </location>
</feature>
<accession>A0A238FR07</accession>
<dbReference type="Pfam" id="PF00078">
    <property type="entry name" value="RVT_1"/>
    <property type="match status" value="1"/>
</dbReference>
<gene>
    <name evidence="3" type="ORF">BQ2448_7442</name>
</gene>
<dbReference type="InterPro" id="IPR036691">
    <property type="entry name" value="Endo/exonu/phosph_ase_sf"/>
</dbReference>
<dbReference type="Proteomes" id="UP000198372">
    <property type="component" value="Unassembled WGS sequence"/>
</dbReference>
<evidence type="ECO:0000313" key="4">
    <source>
        <dbReference type="Proteomes" id="UP000198372"/>
    </source>
</evidence>
<dbReference type="Pfam" id="PF03372">
    <property type="entry name" value="Exo_endo_phos"/>
    <property type="match status" value="1"/>
</dbReference>
<dbReference type="InterPro" id="IPR000477">
    <property type="entry name" value="RT_dom"/>
</dbReference>
<dbReference type="SUPFAM" id="SSF56219">
    <property type="entry name" value="DNase I-like"/>
    <property type="match status" value="1"/>
</dbReference>
<organism evidence="3 4">
    <name type="scientific">Microbotryum intermedium</name>
    <dbReference type="NCBI Taxonomy" id="269621"/>
    <lineage>
        <taxon>Eukaryota</taxon>
        <taxon>Fungi</taxon>
        <taxon>Dikarya</taxon>
        <taxon>Basidiomycota</taxon>
        <taxon>Pucciniomycotina</taxon>
        <taxon>Microbotryomycetes</taxon>
        <taxon>Microbotryales</taxon>
        <taxon>Microbotryaceae</taxon>
        <taxon>Microbotryum</taxon>
    </lineage>
</organism>
<dbReference type="AlphaFoldDB" id="A0A238FR07"/>
<keyword evidence="4" id="KW-1185">Reference proteome</keyword>
<sequence>MVTWCASLFSNLRAHNADIFLLSETGRPPPERVAQWTQECQDSKLSALFTPFNNTAILWKSDSPVVTIDPESPSNFLRASFSFPDRISDATFRVGDSKVRVVSIYAPSSDKPDKKRFLSHISTTLRRAMSDDPSPPALLIGGDWNCVESQLLDSENPNGTNYGGQEMRGLVTANNLSDVYRLHHPKGRHTTNCSAPGTCRRLDRIYVSPNWVDLFHDHKIWAPVLKSTHSMVVARFQVPGAIDIGPGKFRLGLHTPDDPKAAWTTTKHRLLPQLQALARTLARFRRGGSEQERADHSRYGAALRSRIDPSLAGPSSIFIRLRKVRASDLIPSLAVNDVVLSDPDSMLGAASDYFESVYQDRPIDDAALEEIIDGLASTRFSPADSHKLERAYPLEEMSKAQESCKSNSSPGPDGLPVEFYRATWTVTGPILRDVINSIPTEGLSAEPSPRNITHIHLIHKRGERDQLVNKRPISLINADERIISQAHNQRLAPLLESLVGPTQRGFVPNRWIGTNIAEKAYDRLSHTYLDAVLRAVGLGPKARQWYRATYTNQSASVFLNGWLSAAFDVLSGVRQGDPLAPSLFSPGLQTIRELLFADDACCALHDLSDLQDLNRAIGLYERASASKLSNAKSFLYPLGSFRNHPIVPRLGTCRLSDSQFRYLGIQVGVDIAEDAGWEEVKSSTIARIRSIPMYDLPYAARGSIINTYCYTKVLFYNRFLPAPKSVVKEIEDAAMLAIHGRDSDGTRRRPMVSRSRLCTPLDHGGVGLIDLPMCLAIDHAKWVFQLRDPDGCFTRHLFDVRIRLLAANQPHPFTLRKPPPNQHRRPWIWIWWAYFCHPPPKWYHAVRETRRLLPPRWARYFEAWASVTTLNPPEFSSNQNLERWANHVLFFPAGHGIQLSVNPTLFRGPDGELMTPTSFIDASKRRHAFVFPPIIPEGHQKIFSLTEQRWKSWWKALRKIRRVHSEAEDTAHLLSLGSLHPGVQLSSATHSQLNNRSASCVMCLSEAPESFPHLAVGCPFARRLWAALSPSPHPIFADFVCPLVSRSERRIVELRILFFHSIWKLSRRRQFSSQPLDPITESELEELRGSIQGCTGRLASL</sequence>
<dbReference type="OrthoDB" id="410104at2759"/>
<evidence type="ECO:0000259" key="2">
    <source>
        <dbReference type="Pfam" id="PF03372"/>
    </source>
</evidence>
<protein>
    <submittedName>
        <fullName evidence="3">BQ2448_7442 protein</fullName>
    </submittedName>
</protein>
<dbReference type="PANTHER" id="PTHR31635:SF196">
    <property type="entry name" value="REVERSE TRANSCRIPTASE DOMAIN-CONTAINING PROTEIN-RELATED"/>
    <property type="match status" value="1"/>
</dbReference>
<dbReference type="EMBL" id="FMSP01000018">
    <property type="protein sequence ID" value="SCV73516.1"/>
    <property type="molecule type" value="Genomic_DNA"/>
</dbReference>
<dbReference type="GO" id="GO:0003824">
    <property type="term" value="F:catalytic activity"/>
    <property type="evidence" value="ECO:0007669"/>
    <property type="project" value="InterPro"/>
</dbReference>
<dbReference type="PANTHER" id="PTHR31635">
    <property type="entry name" value="REVERSE TRANSCRIPTASE DOMAIN-CONTAINING PROTEIN-RELATED"/>
    <property type="match status" value="1"/>
</dbReference>
<evidence type="ECO:0000313" key="3">
    <source>
        <dbReference type="EMBL" id="SCV73516.1"/>
    </source>
</evidence>
<dbReference type="Gene3D" id="3.60.10.10">
    <property type="entry name" value="Endonuclease/exonuclease/phosphatase"/>
    <property type="match status" value="1"/>
</dbReference>